<dbReference type="Proteomes" id="UP000007382">
    <property type="component" value="Chromosome"/>
</dbReference>
<organism evidence="8 9">
    <name type="scientific">Leptospirillum ferrooxidans (strain C2-3)</name>
    <dbReference type="NCBI Taxonomy" id="1162668"/>
    <lineage>
        <taxon>Bacteria</taxon>
        <taxon>Pseudomonadati</taxon>
        <taxon>Nitrospirota</taxon>
        <taxon>Nitrospiria</taxon>
        <taxon>Nitrospirales</taxon>
        <taxon>Nitrospiraceae</taxon>
        <taxon>Leptospirillum</taxon>
    </lineage>
</organism>
<dbReference type="PROSITE" id="PS50890">
    <property type="entry name" value="PUA"/>
    <property type="match status" value="1"/>
</dbReference>
<comment type="subcellular location">
    <subcellularLocation>
        <location evidence="1">Cytoplasm</location>
    </subcellularLocation>
</comment>
<evidence type="ECO:0000256" key="4">
    <source>
        <dbReference type="ARBA" id="ARBA00022679"/>
    </source>
</evidence>
<evidence type="ECO:0000256" key="1">
    <source>
        <dbReference type="ARBA" id="ARBA00004496"/>
    </source>
</evidence>
<keyword evidence="3" id="KW-0489">Methyltransferase</keyword>
<dbReference type="GO" id="GO:0032259">
    <property type="term" value="P:methylation"/>
    <property type="evidence" value="ECO:0007669"/>
    <property type="project" value="UniProtKB-KW"/>
</dbReference>
<dbReference type="GO" id="GO:0008168">
    <property type="term" value="F:methyltransferase activity"/>
    <property type="evidence" value="ECO:0007669"/>
    <property type="project" value="UniProtKB-KW"/>
</dbReference>
<evidence type="ECO:0000313" key="9">
    <source>
        <dbReference type="Proteomes" id="UP000007382"/>
    </source>
</evidence>
<comment type="similarity">
    <text evidence="6">Belongs to the methyltransferase superfamily. RlmI family.</text>
</comment>
<reference evidence="9" key="2">
    <citation type="submission" date="2012-03" db="EMBL/GenBank/DDBJ databases">
        <title>The complete genome sequence of the pioneer microbe on fresh volcanic deposit, Leptospirillum ferrooxidans strain C2-3.</title>
        <authorList>
            <person name="Fujimura R."/>
            <person name="Sato Y."/>
            <person name="Nishizawa T."/>
            <person name="Nanba K."/>
            <person name="Oshima K."/>
            <person name="Hattori M."/>
            <person name="Kamijo T."/>
            <person name="Ohta H."/>
        </authorList>
    </citation>
    <scope>NUCLEOTIDE SEQUENCE [LARGE SCALE GENOMIC DNA]</scope>
    <source>
        <strain evidence="9">C2-3</strain>
    </source>
</reference>
<dbReference type="Pfam" id="PF03602">
    <property type="entry name" value="Cons_hypoth95"/>
    <property type="match status" value="1"/>
</dbReference>
<dbReference type="InterPro" id="IPR041532">
    <property type="entry name" value="RlmI-like_PUA"/>
</dbReference>
<sequence length="403" mass="45199">MDSVVIKDRGEHEGRLILKKGEERRLLSGHLWVFSNEVAILEKRSQEIPLFVSVESQQGRFLGRAIYNPQTLIAARLLDPFCQEWNGFPSYLEKTIDQAISLRNQLCQGTLYRVVHSEGDFLPGLIVDRYDDFLVVQVTTLAMEAYLPEILAVLQNRFSPRGIRVDRSVHSRSIEGLPIGDDLIEGEIPLVLSVRIRDMAVRFPFREGQKTGLFLDQRRNIDSISHFFRHSDVLDAFCHVGSWSMAAASQGADHVTGVDTSFSALECYRENLSAFSNVSSTVIKQDFFEWAEESIRSGKKYDAVVMDPPAFIKSRKKKEEGVRGYYAANQLAIDLVRPGGILVTCSCSALLEGDELLGIVRSLLKKKRRSGKLVYKGGSGPDHPIVPAMGELEYLKCLAFVIS</sequence>
<accession>I0IPX5</accession>
<evidence type="ECO:0000313" key="8">
    <source>
        <dbReference type="EMBL" id="BAM07324.1"/>
    </source>
</evidence>
<dbReference type="GO" id="GO:0003723">
    <property type="term" value="F:RNA binding"/>
    <property type="evidence" value="ECO:0007669"/>
    <property type="project" value="InterPro"/>
</dbReference>
<dbReference type="GO" id="GO:0005737">
    <property type="term" value="C:cytoplasm"/>
    <property type="evidence" value="ECO:0007669"/>
    <property type="project" value="UniProtKB-SubCell"/>
</dbReference>
<dbReference type="CDD" id="cd02440">
    <property type="entry name" value="AdoMet_MTases"/>
    <property type="match status" value="1"/>
</dbReference>
<evidence type="ECO:0000256" key="6">
    <source>
        <dbReference type="ARBA" id="ARBA00038091"/>
    </source>
</evidence>
<keyword evidence="9" id="KW-1185">Reference proteome</keyword>
<dbReference type="EMBL" id="AP012342">
    <property type="protein sequence ID" value="BAM07324.1"/>
    <property type="molecule type" value="Genomic_DNA"/>
</dbReference>
<dbReference type="PATRIC" id="fig|1162668.3.peg.1954"/>
<evidence type="ECO:0000256" key="3">
    <source>
        <dbReference type="ARBA" id="ARBA00022603"/>
    </source>
</evidence>
<gene>
    <name evidence="8" type="ordered locus">LFE_1643</name>
</gene>
<dbReference type="KEGG" id="lfc:LFE_1643"/>
<dbReference type="eggNOG" id="COG1092">
    <property type="taxonomic scope" value="Bacteria"/>
</dbReference>
<dbReference type="CDD" id="cd11572">
    <property type="entry name" value="RlmI_M_like"/>
    <property type="match status" value="1"/>
</dbReference>
<dbReference type="PANTHER" id="PTHR42873">
    <property type="entry name" value="RIBOSOMAL RNA LARGE SUBUNIT METHYLTRANSFERASE"/>
    <property type="match status" value="1"/>
</dbReference>
<proteinExistence type="inferred from homology"/>
<dbReference type="PANTHER" id="PTHR42873:SF1">
    <property type="entry name" value="S-ADENOSYLMETHIONINE-DEPENDENT METHYLTRANSFERASE DOMAIN-CONTAINING PROTEIN"/>
    <property type="match status" value="1"/>
</dbReference>
<dbReference type="SUPFAM" id="SSF53335">
    <property type="entry name" value="S-adenosyl-L-methionine-dependent methyltransferases"/>
    <property type="match status" value="1"/>
</dbReference>
<dbReference type="Pfam" id="PF17785">
    <property type="entry name" value="PUA_3"/>
    <property type="match status" value="1"/>
</dbReference>
<name>I0IPX5_LEPFC</name>
<evidence type="ECO:0000256" key="2">
    <source>
        <dbReference type="ARBA" id="ARBA00022490"/>
    </source>
</evidence>
<protein>
    <recommendedName>
        <fullName evidence="7">RlmI-like PUA domain-containing protein</fullName>
    </recommendedName>
</protein>
<reference evidence="8 9" key="1">
    <citation type="journal article" date="2012" name="J. Bacteriol.">
        <title>Complete Genome Sequence of Leptospirillum ferrooxidans Strain C2-3, Isolated from a Fresh Volcanic Ash Deposit on the Island of Miyake, Japan.</title>
        <authorList>
            <person name="Fujimura R."/>
            <person name="Sato Y."/>
            <person name="Nishizawa T."/>
            <person name="Oshima K."/>
            <person name="Kim S.-W."/>
            <person name="Hattori M."/>
            <person name="Kamijo T."/>
            <person name="Ohta H."/>
        </authorList>
    </citation>
    <scope>NUCLEOTIDE SEQUENCE [LARGE SCALE GENOMIC DNA]</scope>
    <source>
        <strain evidence="8 9">C2-3</strain>
    </source>
</reference>
<dbReference type="InterPro" id="IPR036974">
    <property type="entry name" value="PUA_sf"/>
</dbReference>
<dbReference type="Gene3D" id="2.30.130.10">
    <property type="entry name" value="PUA domain"/>
    <property type="match status" value="1"/>
</dbReference>
<keyword evidence="2" id="KW-0963">Cytoplasm</keyword>
<dbReference type="InterPro" id="IPR015947">
    <property type="entry name" value="PUA-like_sf"/>
</dbReference>
<dbReference type="HOGENOM" id="CLU_014042_0_0_0"/>
<dbReference type="SUPFAM" id="SSF88697">
    <property type="entry name" value="PUA domain-like"/>
    <property type="match status" value="1"/>
</dbReference>
<evidence type="ECO:0000256" key="5">
    <source>
        <dbReference type="ARBA" id="ARBA00022691"/>
    </source>
</evidence>
<dbReference type="InterPro" id="IPR029063">
    <property type="entry name" value="SAM-dependent_MTases_sf"/>
</dbReference>
<dbReference type="CDD" id="cd21153">
    <property type="entry name" value="PUA_RlmI"/>
    <property type="match status" value="1"/>
</dbReference>
<dbReference type="STRING" id="1162668.LFE_1643"/>
<dbReference type="Gene3D" id="3.40.50.150">
    <property type="entry name" value="Vaccinia Virus protein VP39"/>
    <property type="match status" value="1"/>
</dbReference>
<feature type="domain" description="RlmI-like PUA" evidence="7">
    <location>
        <begin position="16"/>
        <end position="79"/>
    </location>
</feature>
<keyword evidence="4" id="KW-0808">Transferase</keyword>
<dbReference type="Gene3D" id="3.30.750.80">
    <property type="entry name" value="RNA methyltransferase domain (HRMD) like"/>
    <property type="match status" value="1"/>
</dbReference>
<keyword evidence="5" id="KW-0949">S-adenosyl-L-methionine</keyword>
<dbReference type="AlphaFoldDB" id="I0IPX5"/>
<evidence type="ECO:0000259" key="7">
    <source>
        <dbReference type="Pfam" id="PF17785"/>
    </source>
</evidence>